<dbReference type="AlphaFoldDB" id="A0A7S7SMR7"/>
<dbReference type="SMART" id="SM00248">
    <property type="entry name" value="ANK"/>
    <property type="match status" value="8"/>
</dbReference>
<dbReference type="InterPro" id="IPR036770">
    <property type="entry name" value="Ankyrin_rpt-contain_sf"/>
</dbReference>
<reference evidence="4 5" key="1">
    <citation type="submission" date="2020-10" db="EMBL/GenBank/DDBJ databases">
        <title>Complete genome sequence of Paludibaculum fermentans P105T, a facultatively anaerobic acidobacterium capable of dissimilatory Fe(III) reduction.</title>
        <authorList>
            <person name="Dedysh S.N."/>
            <person name="Beletsky A.V."/>
            <person name="Kulichevskaya I.S."/>
            <person name="Mardanov A.V."/>
            <person name="Ravin N.V."/>
        </authorList>
    </citation>
    <scope>NUCLEOTIDE SEQUENCE [LARGE SCALE GENOMIC DNA]</scope>
    <source>
        <strain evidence="4 5">P105</strain>
    </source>
</reference>
<evidence type="ECO:0000313" key="5">
    <source>
        <dbReference type="Proteomes" id="UP000593892"/>
    </source>
</evidence>
<name>A0A7S7SMR7_PALFE</name>
<dbReference type="InterPro" id="IPR050745">
    <property type="entry name" value="Multifunctional_regulatory"/>
</dbReference>
<evidence type="ECO:0000256" key="2">
    <source>
        <dbReference type="ARBA" id="ARBA00023043"/>
    </source>
</evidence>
<dbReference type="EMBL" id="CP063849">
    <property type="protein sequence ID" value="QOY90699.1"/>
    <property type="molecule type" value="Genomic_DNA"/>
</dbReference>
<evidence type="ECO:0000256" key="1">
    <source>
        <dbReference type="ARBA" id="ARBA00022737"/>
    </source>
</evidence>
<dbReference type="SUPFAM" id="SSF48403">
    <property type="entry name" value="Ankyrin repeat"/>
    <property type="match status" value="2"/>
</dbReference>
<keyword evidence="2 3" id="KW-0040">ANK repeat</keyword>
<sequence length="644" mass="70521">MSHHPPVRKLRPQPDLDQLKRQAKELLQSFLDGDPVAVAEVNAYYHGADPRSFALHQAQLVFARSHGFESWPKLKSHVDGITVHRLAGFVRAGDIPRAQALLKLRPELANMAMSYGDEHRPIHFAVMNRLPEMTRLLMQHGADARAGIDPHRDATTAATLAAERGFDEIVEIIETEEQKRREALSAPEAPVSSIQDDLSGVIAAGDEAVALSMLQADPALAAAFDRDGNTPLHIACAVRHPALVNWLLQHGAAPNQPGKEGRTPFDLAAMGRRRVDPEQFAAVARLLRQAGAALTPCAAAALGEVEWLRARHAEGRLANPITWGSGGLLTIAVRHNQPEVLTQLLDFGFDPDERIRLGEGEQAAISQAFPLWHCAALGRREMAEILIARGASLNQHVDSSGSPVYSAFSHRQWEMVELLTRHGGIVGPDTAAIYRQTDLARKLLEGESSGALPEGVVSPGHSVAEDLVEFGCSGGAPEIVRMALPRIDWPRDDPRWFRYLARSLDFWNHIPWLYAANQELDRGTYIECFRLVLARCNPNVVGGFGRTVLHEVAAMDDHVTEEEAAPFAQALLEAGAQTGIRDEILRSTPLGWACRWGRFQVARILLEHGADPMESGGEPWARPRAWAEKMGHASLVQLLAGHGG</sequence>
<feature type="repeat" description="ANK" evidence="3">
    <location>
        <begin position="585"/>
        <end position="611"/>
    </location>
</feature>
<keyword evidence="1" id="KW-0677">Repeat</keyword>
<dbReference type="Proteomes" id="UP000593892">
    <property type="component" value="Chromosome"/>
</dbReference>
<accession>A0A7S7SMR7</accession>
<feature type="repeat" description="ANK" evidence="3">
    <location>
        <begin position="117"/>
        <end position="149"/>
    </location>
</feature>
<gene>
    <name evidence="4" type="ORF">IRI77_12365</name>
</gene>
<dbReference type="PROSITE" id="PS50297">
    <property type="entry name" value="ANK_REP_REGION"/>
    <property type="match status" value="3"/>
</dbReference>
<evidence type="ECO:0000313" key="4">
    <source>
        <dbReference type="EMBL" id="QOY90699.1"/>
    </source>
</evidence>
<dbReference type="PROSITE" id="PS50088">
    <property type="entry name" value="ANK_REPEAT"/>
    <property type="match status" value="3"/>
</dbReference>
<keyword evidence="5" id="KW-1185">Reference proteome</keyword>
<organism evidence="4 5">
    <name type="scientific">Paludibaculum fermentans</name>
    <dbReference type="NCBI Taxonomy" id="1473598"/>
    <lineage>
        <taxon>Bacteria</taxon>
        <taxon>Pseudomonadati</taxon>
        <taxon>Acidobacteriota</taxon>
        <taxon>Terriglobia</taxon>
        <taxon>Bryobacterales</taxon>
        <taxon>Bryobacteraceae</taxon>
        <taxon>Paludibaculum</taxon>
    </lineage>
</organism>
<proteinExistence type="predicted"/>
<dbReference type="RefSeq" id="WP_194452357.1">
    <property type="nucleotide sequence ID" value="NZ_CP063849.1"/>
</dbReference>
<dbReference type="InterPro" id="IPR002110">
    <property type="entry name" value="Ankyrin_rpt"/>
</dbReference>
<dbReference type="Gene3D" id="1.25.40.20">
    <property type="entry name" value="Ankyrin repeat-containing domain"/>
    <property type="match status" value="4"/>
</dbReference>
<protein>
    <submittedName>
        <fullName evidence="4">Ankyrin repeat domain-containing protein</fullName>
    </submittedName>
</protein>
<dbReference type="PANTHER" id="PTHR24189:SF50">
    <property type="entry name" value="ANKYRIN REPEAT AND SOCS BOX PROTEIN 2"/>
    <property type="match status" value="1"/>
</dbReference>
<feature type="repeat" description="ANK" evidence="3">
    <location>
        <begin position="227"/>
        <end position="259"/>
    </location>
</feature>
<dbReference type="KEGG" id="pfer:IRI77_12365"/>
<dbReference type="Pfam" id="PF12796">
    <property type="entry name" value="Ank_2"/>
    <property type="match status" value="1"/>
</dbReference>
<evidence type="ECO:0000256" key="3">
    <source>
        <dbReference type="PROSITE-ProRule" id="PRU00023"/>
    </source>
</evidence>
<dbReference type="Pfam" id="PF13857">
    <property type="entry name" value="Ank_5"/>
    <property type="match status" value="1"/>
</dbReference>
<dbReference type="PANTHER" id="PTHR24189">
    <property type="entry name" value="MYOTROPHIN"/>
    <property type="match status" value="1"/>
</dbReference>